<dbReference type="Proteomes" id="UP000657075">
    <property type="component" value="Unassembled WGS sequence"/>
</dbReference>
<evidence type="ECO:0000256" key="2">
    <source>
        <dbReference type="ARBA" id="ARBA00010566"/>
    </source>
</evidence>
<comment type="catalytic activity">
    <reaction evidence="5 6">
        <text>oxaloacetate + acetyl-CoA + H2O = citrate + CoA + H(+)</text>
        <dbReference type="Rhea" id="RHEA:16845"/>
        <dbReference type="ChEBI" id="CHEBI:15377"/>
        <dbReference type="ChEBI" id="CHEBI:15378"/>
        <dbReference type="ChEBI" id="CHEBI:16452"/>
        <dbReference type="ChEBI" id="CHEBI:16947"/>
        <dbReference type="ChEBI" id="CHEBI:57287"/>
        <dbReference type="ChEBI" id="CHEBI:57288"/>
        <dbReference type="EC" id="2.3.3.16"/>
    </reaction>
</comment>
<dbReference type="SUPFAM" id="SSF48256">
    <property type="entry name" value="Citrate synthase"/>
    <property type="match status" value="1"/>
</dbReference>
<keyword evidence="4 6" id="KW-0808">Transferase</keyword>
<dbReference type="GO" id="GO:0036440">
    <property type="term" value="F:citrate synthase activity"/>
    <property type="evidence" value="ECO:0007669"/>
    <property type="project" value="UniProtKB-EC"/>
</dbReference>
<dbReference type="RefSeq" id="WP_188603605.1">
    <property type="nucleotide sequence ID" value="NZ_AP026830.1"/>
</dbReference>
<gene>
    <name evidence="10" type="ORF">GCM10007112_17520</name>
    <name evidence="9" type="ORF">Vsou_02480</name>
</gene>
<dbReference type="OrthoDB" id="21302at2157"/>
<dbReference type="InterPro" id="IPR016143">
    <property type="entry name" value="Citrate_synth-like_sm_a-sub"/>
</dbReference>
<feature type="active site" evidence="7">
    <location>
        <position position="334"/>
    </location>
</feature>
<dbReference type="PIRSF" id="PIRSF001369">
    <property type="entry name" value="Citrate_synth"/>
    <property type="match status" value="1"/>
</dbReference>
<dbReference type="InterPro" id="IPR011278">
    <property type="entry name" value="2-MeCitrate/Citrate_synth_II"/>
</dbReference>
<dbReference type="GO" id="GO:0006099">
    <property type="term" value="P:tricarboxylic acid cycle"/>
    <property type="evidence" value="ECO:0007669"/>
    <property type="project" value="UniProtKB-UniPathway"/>
</dbReference>
<evidence type="ECO:0000256" key="7">
    <source>
        <dbReference type="PIRSR" id="PIRSR001369-1"/>
    </source>
</evidence>
<reference evidence="12" key="3">
    <citation type="submission" date="2022-09" db="EMBL/GenBank/DDBJ databases">
        <title>Complete genome sequence of Vulcanisaeta souniana.</title>
        <authorList>
            <person name="Kato S."/>
            <person name="Itoh T."/>
            <person name="Ohkuma M."/>
        </authorList>
    </citation>
    <scope>NUCLEOTIDE SEQUENCE [LARGE SCALE GENOMIC DNA]</scope>
    <source>
        <strain evidence="12">JCM 11219</strain>
    </source>
</reference>
<dbReference type="GO" id="GO:0005975">
    <property type="term" value="P:carbohydrate metabolic process"/>
    <property type="evidence" value="ECO:0007669"/>
    <property type="project" value="TreeGrafter"/>
</dbReference>
<dbReference type="InterPro" id="IPR002020">
    <property type="entry name" value="Citrate_synthase"/>
</dbReference>
<dbReference type="NCBIfam" id="TIGR01800">
    <property type="entry name" value="cit_synth_II"/>
    <property type="match status" value="1"/>
</dbReference>
<dbReference type="EC" id="2.3.3.16" evidence="6"/>
<accession>A0A830E458</accession>
<evidence type="ECO:0000256" key="5">
    <source>
        <dbReference type="ARBA" id="ARBA00049288"/>
    </source>
</evidence>
<name>A0A830E458_9CREN</name>
<dbReference type="Gene3D" id="1.10.580.10">
    <property type="entry name" value="Citrate Synthase, domain 1"/>
    <property type="match status" value="1"/>
</dbReference>
<evidence type="ECO:0000256" key="1">
    <source>
        <dbReference type="ARBA" id="ARBA00005163"/>
    </source>
</evidence>
<evidence type="ECO:0000313" key="11">
    <source>
        <dbReference type="Proteomes" id="UP000657075"/>
    </source>
</evidence>
<evidence type="ECO:0000256" key="4">
    <source>
        <dbReference type="ARBA" id="ARBA00022679"/>
    </source>
</evidence>
<dbReference type="CDD" id="cd06118">
    <property type="entry name" value="citrate_synt_like_1"/>
    <property type="match status" value="1"/>
</dbReference>
<evidence type="ECO:0000313" key="10">
    <source>
        <dbReference type="EMBL" id="GGI81272.1"/>
    </source>
</evidence>
<dbReference type="PROSITE" id="PS00480">
    <property type="entry name" value="CITRATE_SYNTHASE"/>
    <property type="match status" value="1"/>
</dbReference>
<dbReference type="PANTHER" id="PTHR11739">
    <property type="entry name" value="CITRATE SYNTHASE"/>
    <property type="match status" value="1"/>
</dbReference>
<evidence type="ECO:0000313" key="9">
    <source>
        <dbReference type="EMBL" id="BDR91155.1"/>
    </source>
</evidence>
<comment type="pathway">
    <text evidence="1">Carbohydrate metabolism; tricarboxylic acid cycle.</text>
</comment>
<dbReference type="AlphaFoldDB" id="A0A830E458"/>
<proteinExistence type="inferred from homology"/>
<dbReference type="PANTHER" id="PTHR11739:SF4">
    <property type="entry name" value="CITRATE SYNTHASE, PEROXISOMAL"/>
    <property type="match status" value="1"/>
</dbReference>
<keyword evidence="12" id="KW-1185">Reference proteome</keyword>
<dbReference type="EMBL" id="AP026830">
    <property type="protein sequence ID" value="BDR91155.1"/>
    <property type="molecule type" value="Genomic_DNA"/>
</dbReference>
<comment type="similarity">
    <text evidence="2 6 8">Belongs to the citrate synthase family.</text>
</comment>
<reference evidence="10" key="1">
    <citation type="journal article" date="2014" name="Int. J. Syst. Evol. Microbiol.">
        <title>Complete genome sequence of Corynebacterium casei LMG S-19264T (=DSM 44701T), isolated from a smear-ripened cheese.</title>
        <authorList>
            <consortium name="US DOE Joint Genome Institute (JGI-PGF)"/>
            <person name="Walter F."/>
            <person name="Albersmeier A."/>
            <person name="Kalinowski J."/>
            <person name="Ruckert C."/>
        </authorList>
    </citation>
    <scope>NUCLEOTIDE SEQUENCE</scope>
    <source>
        <strain evidence="10">JCM 11219</strain>
    </source>
</reference>
<dbReference type="InterPro" id="IPR036969">
    <property type="entry name" value="Citrate_synthase_sf"/>
</dbReference>
<dbReference type="GeneID" id="76205799"/>
<dbReference type="InterPro" id="IPR016142">
    <property type="entry name" value="Citrate_synth-like_lrg_a-sub"/>
</dbReference>
<protein>
    <recommendedName>
        <fullName evidence="6 8">Citrate synthase</fullName>
        <ecNumber evidence="6">2.3.3.16</ecNumber>
    </recommendedName>
</protein>
<evidence type="ECO:0000256" key="8">
    <source>
        <dbReference type="RuleBase" id="RU000441"/>
    </source>
</evidence>
<sequence>MSEEIKEVKIETSGKVIQSPCGPIIHGLEDVLVKTTTISDIDGKNGILWYRGYRIDDLAKYSTFEEVAYLILYGKLPNRKELEDLKALLASYRDLPNDVYTVMTTLGKAKAHPMLALEAGVAALGAFDENPSDYSKEANLKRAVKLTSALPIMIAAHYRASRGLDIVKPRKDLSHAANFLYMMFGKEPDETSTKAIDLYLVLHIDHEVPASTFATLVAISTWTDLYSAIAAGIATLKGPLHGGANEAAMKQYLEIGKPENARSYTEKLLGEGKRLMGVGHRVYKAYDPRARIYKELVRQLSEAKGNMTWYRIAEEVEKVVLEKLASKKLYPNIDFWSGIAMYLLGIPYEYYTPIFAMSRVVGWSAHAIEYLDQHRLFRPRACYTGPHDVPYVPIDKRQ</sequence>
<feature type="active site" evidence="7">
    <location>
        <position position="280"/>
    </location>
</feature>
<dbReference type="InterPro" id="IPR019810">
    <property type="entry name" value="Citrate_synthase_AS"/>
</dbReference>
<dbReference type="PRINTS" id="PR00143">
    <property type="entry name" value="CITRTSNTHASE"/>
</dbReference>
<evidence type="ECO:0000256" key="3">
    <source>
        <dbReference type="ARBA" id="ARBA00022532"/>
    </source>
</evidence>
<dbReference type="EMBL" id="BMNM01000007">
    <property type="protein sequence ID" value="GGI81272.1"/>
    <property type="molecule type" value="Genomic_DNA"/>
</dbReference>
<dbReference type="Pfam" id="PF00285">
    <property type="entry name" value="Citrate_synt"/>
    <property type="match status" value="1"/>
</dbReference>
<organism evidence="10 11">
    <name type="scientific">Vulcanisaeta souniana JCM 11219</name>
    <dbReference type="NCBI Taxonomy" id="1293586"/>
    <lineage>
        <taxon>Archaea</taxon>
        <taxon>Thermoproteota</taxon>
        <taxon>Thermoprotei</taxon>
        <taxon>Thermoproteales</taxon>
        <taxon>Thermoproteaceae</taxon>
        <taxon>Vulcanisaeta</taxon>
    </lineage>
</organism>
<reference evidence="9" key="4">
    <citation type="journal article" date="2023" name="Microbiol. Resour. Announc.">
        <title>Complete Genome Sequence of Vulcanisaeta souniana Strain IC-059, a Hyperthermophilic Archaeon Isolated from Hot Spring Water in Japan.</title>
        <authorList>
            <person name="Kato S."/>
            <person name="Itoh T."/>
            <person name="Wu L."/>
            <person name="Ma J."/>
            <person name="Ohkuma M."/>
        </authorList>
    </citation>
    <scope>NUCLEOTIDE SEQUENCE</scope>
    <source>
        <strain evidence="9">JCM 11219</strain>
    </source>
</reference>
<keyword evidence="3" id="KW-0816">Tricarboxylic acid cycle</keyword>
<dbReference type="Gene3D" id="1.10.230.10">
    <property type="entry name" value="Cytochrome P450-Terp, domain 2"/>
    <property type="match status" value="1"/>
</dbReference>
<dbReference type="UniPathway" id="UPA00223"/>
<reference evidence="10" key="2">
    <citation type="submission" date="2020-09" db="EMBL/GenBank/DDBJ databases">
        <authorList>
            <person name="Sun Q."/>
            <person name="Ohkuma M."/>
        </authorList>
    </citation>
    <scope>NUCLEOTIDE SEQUENCE</scope>
    <source>
        <strain evidence="10">JCM 11219</strain>
    </source>
</reference>
<dbReference type="Proteomes" id="UP001060771">
    <property type="component" value="Chromosome"/>
</dbReference>
<evidence type="ECO:0000313" key="12">
    <source>
        <dbReference type="Proteomes" id="UP001060771"/>
    </source>
</evidence>
<dbReference type="GO" id="GO:0005737">
    <property type="term" value="C:cytoplasm"/>
    <property type="evidence" value="ECO:0007669"/>
    <property type="project" value="InterPro"/>
</dbReference>
<evidence type="ECO:0000256" key="6">
    <source>
        <dbReference type="PIRNR" id="PIRNR001369"/>
    </source>
</evidence>
<dbReference type="InterPro" id="IPR024176">
    <property type="entry name" value="Citrate_synthase_bac-typ"/>
</dbReference>